<keyword evidence="1" id="KW-0175">Coiled coil</keyword>
<dbReference type="eggNOG" id="ENOG502SMBT">
    <property type="taxonomic scope" value="Eukaryota"/>
</dbReference>
<dbReference type="GeneID" id="19108851"/>
<dbReference type="KEGG" id="bcom:BAUCODRAFT_148358"/>
<feature type="chain" id="PRO_5004021582" evidence="4">
    <location>
        <begin position="21"/>
        <end position="602"/>
    </location>
</feature>
<keyword evidence="3" id="KW-1133">Transmembrane helix</keyword>
<feature type="compositionally biased region" description="Basic and acidic residues" evidence="2">
    <location>
        <begin position="585"/>
        <end position="594"/>
    </location>
</feature>
<evidence type="ECO:0000313" key="5">
    <source>
        <dbReference type="EMBL" id="EMC96804.1"/>
    </source>
</evidence>
<dbReference type="OrthoDB" id="4225201at2759"/>
<organism evidence="5 6">
    <name type="scientific">Baudoinia panamericana (strain UAMH 10762)</name>
    <name type="common">Angels' share fungus</name>
    <name type="synonym">Baudoinia compniacensis (strain UAMH 10762)</name>
    <dbReference type="NCBI Taxonomy" id="717646"/>
    <lineage>
        <taxon>Eukaryota</taxon>
        <taxon>Fungi</taxon>
        <taxon>Dikarya</taxon>
        <taxon>Ascomycota</taxon>
        <taxon>Pezizomycotina</taxon>
        <taxon>Dothideomycetes</taxon>
        <taxon>Dothideomycetidae</taxon>
        <taxon>Mycosphaerellales</taxon>
        <taxon>Teratosphaeriaceae</taxon>
        <taxon>Baudoinia</taxon>
    </lineage>
</organism>
<sequence>MRAFAFVATLSVTGLHVVRAMVQPQLLEYNVESAFVKFSIPCPPATVCNGNDESLVFDIQLKGPIGTTNGAVLLNGNTLALARNEDNLLDLGVEGYLSANDTSGSSHSIYYFASHNLPSDGALGSDVTITLHAVDARYMPLTRLTVHSLSKSQPRLQRILLQGGGGEDFEGFSLVTDLSQRKSFVVPYLNQTVEDAMREAVVDDFNLEHELDSLRLLSAQAESLRDQIVAQKLKIAQYLKKNRGHVSLRDQLKDCDSLVCAARVVAQRMCDKISAITASPSGYARMHDARLQNTVAFQGDQVKPQQTSRNCTKSKAFLNGPKMPEKHTYGHAQRFNLSMTMTKNASSTEYQLVDLVEASNPLIRALQIVAAILGLTALYGFIRKSCMSMRTRVERAADREERRNARAYRKAARRAEMRRRWDDFVSAISCFRAQSEPQMQDYDEKRALILQDAFLEQLADLEQAEKGEIMEAEIRELRHAHDIVASLVRADERLAPMVNDPPPPLVPLPFTPETRSRASTNTLPSYTSESLPDYSSQPDTLVGSSTGGSIVDGFAGYTPTRTVDHDSDASEAARRYTPTSSVRETSIRASEDTMRTLQSRSD</sequence>
<feature type="region of interest" description="Disordered" evidence="2">
    <location>
        <begin position="495"/>
        <end position="602"/>
    </location>
</feature>
<accession>M2NC94</accession>
<keyword evidence="3" id="KW-0472">Membrane</keyword>
<feature type="compositionally biased region" description="Pro residues" evidence="2">
    <location>
        <begin position="499"/>
        <end position="510"/>
    </location>
</feature>
<evidence type="ECO:0000256" key="3">
    <source>
        <dbReference type="SAM" id="Phobius"/>
    </source>
</evidence>
<dbReference type="Proteomes" id="UP000011761">
    <property type="component" value="Unassembled WGS sequence"/>
</dbReference>
<feature type="compositionally biased region" description="Polar residues" evidence="2">
    <location>
        <begin position="517"/>
        <end position="548"/>
    </location>
</feature>
<keyword evidence="3" id="KW-0812">Transmembrane</keyword>
<name>M2NC94_BAUPA</name>
<evidence type="ECO:0000313" key="6">
    <source>
        <dbReference type="Proteomes" id="UP000011761"/>
    </source>
</evidence>
<keyword evidence="4" id="KW-0732">Signal</keyword>
<proteinExistence type="predicted"/>
<dbReference type="HOGENOM" id="CLU_417974_0_0_1"/>
<keyword evidence="6" id="KW-1185">Reference proteome</keyword>
<feature type="signal peptide" evidence="4">
    <location>
        <begin position="1"/>
        <end position="20"/>
    </location>
</feature>
<dbReference type="RefSeq" id="XP_007676690.1">
    <property type="nucleotide sequence ID" value="XM_007678500.1"/>
</dbReference>
<dbReference type="STRING" id="717646.M2NC94"/>
<dbReference type="AlphaFoldDB" id="M2NC94"/>
<feature type="coiled-coil region" evidence="1">
    <location>
        <begin position="207"/>
        <end position="241"/>
    </location>
</feature>
<evidence type="ECO:0000256" key="2">
    <source>
        <dbReference type="SAM" id="MobiDB-lite"/>
    </source>
</evidence>
<feature type="transmembrane region" description="Helical" evidence="3">
    <location>
        <begin position="362"/>
        <end position="382"/>
    </location>
</feature>
<feature type="compositionally biased region" description="Basic and acidic residues" evidence="2">
    <location>
        <begin position="562"/>
        <end position="574"/>
    </location>
</feature>
<evidence type="ECO:0000256" key="4">
    <source>
        <dbReference type="SAM" id="SignalP"/>
    </source>
</evidence>
<evidence type="ECO:0000256" key="1">
    <source>
        <dbReference type="SAM" id="Coils"/>
    </source>
</evidence>
<dbReference type="EMBL" id="KB445555">
    <property type="protein sequence ID" value="EMC96804.1"/>
    <property type="molecule type" value="Genomic_DNA"/>
</dbReference>
<gene>
    <name evidence="5" type="ORF">BAUCODRAFT_148358</name>
</gene>
<protein>
    <submittedName>
        <fullName evidence="5">Uncharacterized protein</fullName>
    </submittedName>
</protein>
<reference evidence="5 6" key="1">
    <citation type="journal article" date="2012" name="PLoS Pathog.">
        <title>Diverse lifestyles and strategies of plant pathogenesis encoded in the genomes of eighteen Dothideomycetes fungi.</title>
        <authorList>
            <person name="Ohm R.A."/>
            <person name="Feau N."/>
            <person name="Henrissat B."/>
            <person name="Schoch C.L."/>
            <person name="Horwitz B.A."/>
            <person name="Barry K.W."/>
            <person name="Condon B.J."/>
            <person name="Copeland A.C."/>
            <person name="Dhillon B."/>
            <person name="Glaser F."/>
            <person name="Hesse C.N."/>
            <person name="Kosti I."/>
            <person name="LaButti K."/>
            <person name="Lindquist E.A."/>
            <person name="Lucas S."/>
            <person name="Salamov A.A."/>
            <person name="Bradshaw R.E."/>
            <person name="Ciuffetti L."/>
            <person name="Hamelin R.C."/>
            <person name="Kema G.H.J."/>
            <person name="Lawrence C."/>
            <person name="Scott J.A."/>
            <person name="Spatafora J.W."/>
            <person name="Turgeon B.G."/>
            <person name="de Wit P.J.G.M."/>
            <person name="Zhong S."/>
            <person name="Goodwin S.B."/>
            <person name="Grigoriev I.V."/>
        </authorList>
    </citation>
    <scope>NUCLEOTIDE SEQUENCE [LARGE SCALE GENOMIC DNA]</scope>
    <source>
        <strain evidence="5 6">UAMH 10762</strain>
    </source>
</reference>